<reference evidence="3 4" key="1">
    <citation type="submission" date="2015-05" db="EMBL/GenBank/DDBJ databases">
        <title>Comparison of genome.</title>
        <authorList>
            <person name="Zheng Z."/>
            <person name="Sun M."/>
        </authorList>
    </citation>
    <scope>NUCLEOTIDE SEQUENCE [LARGE SCALE GENOMIC DNA]</scope>
    <source>
        <strain evidence="3 4">G25-74</strain>
    </source>
</reference>
<keyword evidence="4" id="KW-1185">Reference proteome</keyword>
<keyword evidence="2" id="KW-0472">Membrane</keyword>
<organism evidence="3 4">
    <name type="scientific">Lederbergia galactosidilytica</name>
    <dbReference type="NCBI Taxonomy" id="217031"/>
    <lineage>
        <taxon>Bacteria</taxon>
        <taxon>Bacillati</taxon>
        <taxon>Bacillota</taxon>
        <taxon>Bacilli</taxon>
        <taxon>Bacillales</taxon>
        <taxon>Bacillaceae</taxon>
        <taxon>Lederbergia</taxon>
    </lineage>
</organism>
<feature type="transmembrane region" description="Helical" evidence="2">
    <location>
        <begin position="47"/>
        <end position="70"/>
    </location>
</feature>
<dbReference type="STRING" id="217031.ABB05_00390"/>
<accession>A0A178A708</accession>
<evidence type="ECO:0000256" key="2">
    <source>
        <dbReference type="SAM" id="Phobius"/>
    </source>
</evidence>
<dbReference type="Proteomes" id="UP000077881">
    <property type="component" value="Unassembled WGS sequence"/>
</dbReference>
<dbReference type="OrthoDB" id="2965336at2"/>
<keyword evidence="2" id="KW-0812">Transmembrane</keyword>
<evidence type="ECO:0000313" key="4">
    <source>
        <dbReference type="Proteomes" id="UP000077881"/>
    </source>
</evidence>
<feature type="compositionally biased region" description="Basic and acidic residues" evidence="1">
    <location>
        <begin position="94"/>
        <end position="105"/>
    </location>
</feature>
<sequence>MPDDVQHKKIIRLIKHLPEATDPRTKEEIYHNLKHNMEKKPNRKKRLIVIPALSSLAVILIFLLISPTLFQKATYDETPITSRQEANIFSDSAESAKESKNKAIESNENSTTMQTEDKTEHASLRTALYKEDVDNKTVLTYASLTNDEGLVPVSVSILVSKEESEWFEQYKKGAEIIEKEAPNLMNIIPILNSIKIENPTNARVIIDDEFRENFGYQNGLEDFIQNTFQLTDIQKVQFTDQDGNPVEFGNIGIVPDQTIEKEPHRAQYLYETDNGEAFIVSDSNSSRDNFNATLHVMKDSPNENLEAIIPRGINFEIVQEKEDVVTILFNQPIEFARGDQQENMWMIEGILLAAKDFGFKAVQFEGIEPQQWQGFNFEQPVEVPLAPNRIK</sequence>
<evidence type="ECO:0000256" key="1">
    <source>
        <dbReference type="SAM" id="MobiDB-lite"/>
    </source>
</evidence>
<protein>
    <submittedName>
        <fullName evidence="3">Uncharacterized protein</fullName>
    </submittedName>
</protein>
<dbReference type="PATRIC" id="fig|217031.6.peg.79"/>
<dbReference type="EMBL" id="LDJR01000005">
    <property type="protein sequence ID" value="OAK75824.1"/>
    <property type="molecule type" value="Genomic_DNA"/>
</dbReference>
<comment type="caution">
    <text evidence="3">The sequence shown here is derived from an EMBL/GenBank/DDBJ whole genome shotgun (WGS) entry which is preliminary data.</text>
</comment>
<keyword evidence="2" id="KW-1133">Transmembrane helix</keyword>
<proteinExistence type="predicted"/>
<dbReference type="AlphaFoldDB" id="A0A178A708"/>
<feature type="region of interest" description="Disordered" evidence="1">
    <location>
        <begin position="89"/>
        <end position="120"/>
    </location>
</feature>
<evidence type="ECO:0000313" key="3">
    <source>
        <dbReference type="EMBL" id="OAK75824.1"/>
    </source>
</evidence>
<gene>
    <name evidence="3" type="ORF">ABB05_00390</name>
</gene>
<dbReference type="RefSeq" id="WP_057987872.1">
    <property type="nucleotide sequence ID" value="NZ_JAGGKH010000006.1"/>
</dbReference>
<name>A0A178A708_9BACI</name>